<dbReference type="InterPro" id="IPR000182">
    <property type="entry name" value="GNAT_dom"/>
</dbReference>
<dbReference type="InterPro" id="IPR051908">
    <property type="entry name" value="Ribosomal_N-acetyltransferase"/>
</dbReference>
<dbReference type="GeneID" id="20643183"/>
<protein>
    <recommendedName>
        <fullName evidence="1">N-acetyltransferase domain-containing protein</fullName>
    </recommendedName>
</protein>
<organism evidence="2 3">
    <name type="scientific">Phytophthora sojae (strain P6497)</name>
    <name type="common">Soybean stem and root rot agent</name>
    <name type="synonym">Phytophthora megasperma f. sp. glycines</name>
    <dbReference type="NCBI Taxonomy" id="1094619"/>
    <lineage>
        <taxon>Eukaryota</taxon>
        <taxon>Sar</taxon>
        <taxon>Stramenopiles</taxon>
        <taxon>Oomycota</taxon>
        <taxon>Peronosporomycetes</taxon>
        <taxon>Peronosporales</taxon>
        <taxon>Peronosporaceae</taxon>
        <taxon>Phytophthora</taxon>
    </lineage>
</organism>
<dbReference type="SUPFAM" id="SSF55729">
    <property type="entry name" value="Acyl-CoA N-acyltransferases (Nat)"/>
    <property type="match status" value="1"/>
</dbReference>
<gene>
    <name evidence="2" type="ORF">PHYSODRAFT_309723</name>
</gene>
<name>G4YMV0_PHYSP</name>
<dbReference type="PROSITE" id="PS51186">
    <property type="entry name" value="GNAT"/>
    <property type="match status" value="1"/>
</dbReference>
<dbReference type="PANTHER" id="PTHR43441:SF2">
    <property type="entry name" value="FAMILY ACETYLTRANSFERASE, PUTATIVE (AFU_ORTHOLOGUE AFUA_7G00850)-RELATED"/>
    <property type="match status" value="1"/>
</dbReference>
<sequence>MSESTCCQRVRPTGWVSAEGLDAPTVPALFGAGLTLLPARAIDSGSPRSGLLGRSAGRPQGRQLDLPFTTFNEFEEYCLSTEKVRDSQIYAIVVDGHAVGMTAYMRINPDEGVIEVGRVFYTSRLQRTRAAAEALYLLAANAFKLGYRRYEWKCDSCNLPSRYAATRYGFTFEGLFRQAVVYKGRNRDTTWFSIIDQDWNAGLKEAYERWLEPSNFDENGQQKLKLSELTAPFVHATS</sequence>
<evidence type="ECO:0000313" key="3">
    <source>
        <dbReference type="Proteomes" id="UP000002640"/>
    </source>
</evidence>
<accession>G4YMV0</accession>
<feature type="domain" description="N-acetyltransferase" evidence="1">
    <location>
        <begin position="40"/>
        <end position="188"/>
    </location>
</feature>
<dbReference type="OMA" id="VEWRANA"/>
<evidence type="ECO:0000313" key="2">
    <source>
        <dbReference type="EMBL" id="EGZ29295.1"/>
    </source>
</evidence>
<dbReference type="InParanoid" id="G4YMV0"/>
<evidence type="ECO:0000259" key="1">
    <source>
        <dbReference type="PROSITE" id="PS51186"/>
    </source>
</evidence>
<dbReference type="FunFam" id="3.40.630.30:FF:000047">
    <property type="entry name" value="Acetyltransferase, GNAT family"/>
    <property type="match status" value="1"/>
</dbReference>
<dbReference type="SMR" id="G4YMV0"/>
<dbReference type="Gene3D" id="3.40.630.30">
    <property type="match status" value="1"/>
</dbReference>
<proteinExistence type="predicted"/>
<dbReference type="InterPro" id="IPR016181">
    <property type="entry name" value="Acyl_CoA_acyltransferase"/>
</dbReference>
<dbReference type="Pfam" id="PF00583">
    <property type="entry name" value="Acetyltransf_1"/>
    <property type="match status" value="1"/>
</dbReference>
<dbReference type="EMBL" id="JH159151">
    <property type="protein sequence ID" value="EGZ29295.1"/>
    <property type="molecule type" value="Genomic_DNA"/>
</dbReference>
<dbReference type="RefSeq" id="XP_009516570.1">
    <property type="nucleotide sequence ID" value="XM_009518275.1"/>
</dbReference>
<dbReference type="KEGG" id="psoj:PHYSODRAFT_309723"/>
<dbReference type="GO" id="GO:0008999">
    <property type="term" value="F:protein-N-terminal-alanine acetyltransferase activity"/>
    <property type="evidence" value="ECO:0007669"/>
    <property type="project" value="TreeGrafter"/>
</dbReference>
<dbReference type="AlphaFoldDB" id="G4YMV0"/>
<dbReference type="GO" id="GO:1990189">
    <property type="term" value="F:protein N-terminal-serine acetyltransferase activity"/>
    <property type="evidence" value="ECO:0007669"/>
    <property type="project" value="TreeGrafter"/>
</dbReference>
<dbReference type="Proteomes" id="UP000002640">
    <property type="component" value="Unassembled WGS sequence"/>
</dbReference>
<reference evidence="2 3" key="1">
    <citation type="journal article" date="2006" name="Science">
        <title>Phytophthora genome sequences uncover evolutionary origins and mechanisms of pathogenesis.</title>
        <authorList>
            <person name="Tyler B.M."/>
            <person name="Tripathy S."/>
            <person name="Zhang X."/>
            <person name="Dehal P."/>
            <person name="Jiang R.H."/>
            <person name="Aerts A."/>
            <person name="Arredondo F.D."/>
            <person name="Baxter L."/>
            <person name="Bensasson D."/>
            <person name="Beynon J.L."/>
            <person name="Chapman J."/>
            <person name="Damasceno C.M."/>
            <person name="Dorrance A.E."/>
            <person name="Dou D."/>
            <person name="Dickerman A.W."/>
            <person name="Dubchak I.L."/>
            <person name="Garbelotto M."/>
            <person name="Gijzen M."/>
            <person name="Gordon S.G."/>
            <person name="Govers F."/>
            <person name="Grunwald N.J."/>
            <person name="Huang W."/>
            <person name="Ivors K.L."/>
            <person name="Jones R.W."/>
            <person name="Kamoun S."/>
            <person name="Krampis K."/>
            <person name="Lamour K.H."/>
            <person name="Lee M.K."/>
            <person name="McDonald W.H."/>
            <person name="Medina M."/>
            <person name="Meijer H.J."/>
            <person name="Nordberg E.K."/>
            <person name="Maclean D.J."/>
            <person name="Ospina-Giraldo M.D."/>
            <person name="Morris P.F."/>
            <person name="Phuntumart V."/>
            <person name="Putnam N.H."/>
            <person name="Rash S."/>
            <person name="Rose J.K."/>
            <person name="Sakihama Y."/>
            <person name="Salamov A.A."/>
            <person name="Savidor A."/>
            <person name="Scheuring C.F."/>
            <person name="Smith B.M."/>
            <person name="Sobral B.W."/>
            <person name="Terry A."/>
            <person name="Torto-Alalibo T.A."/>
            <person name="Win J."/>
            <person name="Xu Z."/>
            <person name="Zhang H."/>
            <person name="Grigoriev I.V."/>
            <person name="Rokhsar D.S."/>
            <person name="Boore J.L."/>
        </authorList>
    </citation>
    <scope>NUCLEOTIDE SEQUENCE [LARGE SCALE GENOMIC DNA]</scope>
    <source>
        <strain evidence="2 3">P6497</strain>
    </source>
</reference>
<keyword evidence="3" id="KW-1185">Reference proteome</keyword>
<dbReference type="PANTHER" id="PTHR43441">
    <property type="entry name" value="RIBOSOMAL-PROTEIN-SERINE ACETYLTRANSFERASE"/>
    <property type="match status" value="1"/>
</dbReference>